<dbReference type="OrthoDB" id="307004at2759"/>
<organism evidence="1 2">
    <name type="scientific">Paramecium sonneborni</name>
    <dbReference type="NCBI Taxonomy" id="65129"/>
    <lineage>
        <taxon>Eukaryota</taxon>
        <taxon>Sar</taxon>
        <taxon>Alveolata</taxon>
        <taxon>Ciliophora</taxon>
        <taxon>Intramacronucleata</taxon>
        <taxon>Oligohymenophorea</taxon>
        <taxon>Peniculida</taxon>
        <taxon>Parameciidae</taxon>
        <taxon>Paramecium</taxon>
    </lineage>
</organism>
<comment type="caution">
    <text evidence="1">The sequence shown here is derived from an EMBL/GenBank/DDBJ whole genome shotgun (WGS) entry which is preliminary data.</text>
</comment>
<name>A0A8S1QTA6_9CILI</name>
<evidence type="ECO:0000313" key="1">
    <source>
        <dbReference type="EMBL" id="CAD8118881.1"/>
    </source>
</evidence>
<sequence length="326" mass="39241">MNMNTGLNQTNYKGLQNMTPSDIDFNQYQQSIENIIKNNQIGFKYKEQLDQKAQRIIKTIEFYLAKLRQYNANPILYCEFTFNNKLQLFIKEQNIVQEFLNQFPPHLNDQKNKQLDLNSALIGIKNFILEQSSEFNKFVLYNSQLQGDIWNQSLQYLNKNNVKESQNFLNQAEKYRRNMIQQLIKTENLNEYVEFSFFIDNYAKYFDFIQIQERIDIYQQFKQLLKLLNQSQDAKNFTSRFFANNNIKMKNQTYYVNSLINSQNQILIPKFIWDDICRYQLQGYILCIMIQLEELNLNFSTMQHIINQDHLRNCQAQIKQWKLSVD</sequence>
<accession>A0A8S1QTA6</accession>
<reference evidence="1" key="1">
    <citation type="submission" date="2021-01" db="EMBL/GenBank/DDBJ databases">
        <authorList>
            <consortium name="Genoscope - CEA"/>
            <person name="William W."/>
        </authorList>
    </citation>
    <scope>NUCLEOTIDE SEQUENCE</scope>
</reference>
<keyword evidence="2" id="KW-1185">Reference proteome</keyword>
<dbReference type="Proteomes" id="UP000692954">
    <property type="component" value="Unassembled WGS sequence"/>
</dbReference>
<protein>
    <submittedName>
        <fullName evidence="1">Uncharacterized protein</fullName>
    </submittedName>
</protein>
<gene>
    <name evidence="1" type="ORF">PSON_ATCC_30995.1.T1190016</name>
</gene>
<dbReference type="EMBL" id="CAJJDN010000119">
    <property type="protein sequence ID" value="CAD8118881.1"/>
    <property type="molecule type" value="Genomic_DNA"/>
</dbReference>
<dbReference type="AlphaFoldDB" id="A0A8S1QTA6"/>
<evidence type="ECO:0000313" key="2">
    <source>
        <dbReference type="Proteomes" id="UP000692954"/>
    </source>
</evidence>
<proteinExistence type="predicted"/>